<protein>
    <submittedName>
        <fullName evidence="1">Uncharacterized protein</fullName>
    </submittedName>
</protein>
<proteinExistence type="predicted"/>
<reference evidence="1 2" key="2">
    <citation type="journal article" date="2022" name="Mol. Ecol. Resour.">
        <title>The genomes of chicory, endive, great burdock and yacon provide insights into Asteraceae paleo-polyploidization history and plant inulin production.</title>
        <authorList>
            <person name="Fan W."/>
            <person name="Wang S."/>
            <person name="Wang H."/>
            <person name="Wang A."/>
            <person name="Jiang F."/>
            <person name="Liu H."/>
            <person name="Zhao H."/>
            <person name="Xu D."/>
            <person name="Zhang Y."/>
        </authorList>
    </citation>
    <scope>NUCLEOTIDE SEQUENCE [LARGE SCALE GENOMIC DNA]</scope>
    <source>
        <strain evidence="2">cv. Yunnan</strain>
        <tissue evidence="1">Leaves</tissue>
    </source>
</reference>
<dbReference type="EMBL" id="CM042018">
    <property type="protein sequence ID" value="KAI3826785.1"/>
    <property type="molecule type" value="Genomic_DNA"/>
</dbReference>
<organism evidence="1 2">
    <name type="scientific">Smallanthus sonchifolius</name>
    <dbReference type="NCBI Taxonomy" id="185202"/>
    <lineage>
        <taxon>Eukaryota</taxon>
        <taxon>Viridiplantae</taxon>
        <taxon>Streptophyta</taxon>
        <taxon>Embryophyta</taxon>
        <taxon>Tracheophyta</taxon>
        <taxon>Spermatophyta</taxon>
        <taxon>Magnoliopsida</taxon>
        <taxon>eudicotyledons</taxon>
        <taxon>Gunneridae</taxon>
        <taxon>Pentapetalae</taxon>
        <taxon>asterids</taxon>
        <taxon>campanulids</taxon>
        <taxon>Asterales</taxon>
        <taxon>Asteraceae</taxon>
        <taxon>Asteroideae</taxon>
        <taxon>Heliantheae alliance</taxon>
        <taxon>Millerieae</taxon>
        <taxon>Smallanthus</taxon>
    </lineage>
</organism>
<comment type="caution">
    <text evidence="1">The sequence shown here is derived from an EMBL/GenBank/DDBJ whole genome shotgun (WGS) entry which is preliminary data.</text>
</comment>
<evidence type="ECO:0000313" key="2">
    <source>
        <dbReference type="Proteomes" id="UP001056120"/>
    </source>
</evidence>
<sequence>MFTNASNCHGTCCMPEFPPRLDQQMFYGHAQSTFNPHQVITISSSLKNTNNYFEFIYNLLVTPGLGHQQQLVPDMGTGGGPMPSLYMPMVPPGQHGPHPGGSHVGVPGQQNQQQPIPLMQQQNAMHLHDADVTSALANVSPTEQRTMLEAESEAKVTGMLLEMDTTEVLRLLESPETLKAKVVEALTSVSQQRGSAADPLASLLSFVEDVNNAI</sequence>
<evidence type="ECO:0000313" key="1">
    <source>
        <dbReference type="EMBL" id="KAI3826785.1"/>
    </source>
</evidence>
<name>A0ACB9K393_9ASTR</name>
<keyword evidence="2" id="KW-1185">Reference proteome</keyword>
<dbReference type="Proteomes" id="UP001056120">
    <property type="component" value="Linkage Group LG01"/>
</dbReference>
<reference evidence="2" key="1">
    <citation type="journal article" date="2022" name="Mol. Ecol. Resour.">
        <title>The genomes of chicory, endive, great burdock and yacon provide insights into Asteraceae palaeo-polyploidization history and plant inulin production.</title>
        <authorList>
            <person name="Fan W."/>
            <person name="Wang S."/>
            <person name="Wang H."/>
            <person name="Wang A."/>
            <person name="Jiang F."/>
            <person name="Liu H."/>
            <person name="Zhao H."/>
            <person name="Xu D."/>
            <person name="Zhang Y."/>
        </authorList>
    </citation>
    <scope>NUCLEOTIDE SEQUENCE [LARGE SCALE GENOMIC DNA]</scope>
    <source>
        <strain evidence="2">cv. Yunnan</strain>
    </source>
</reference>
<accession>A0ACB9K393</accession>
<gene>
    <name evidence="1" type="ORF">L1987_00841</name>
</gene>